<dbReference type="EMBL" id="CP069534">
    <property type="protein sequence ID" value="QRP71171.1"/>
    <property type="molecule type" value="Genomic_DNA"/>
</dbReference>
<dbReference type="AlphaFoldDB" id="A0AAX1LAN6"/>
<dbReference type="RefSeq" id="WP_005390395.1">
    <property type="nucleotide sequence ID" value="NZ_CP069485.1"/>
</dbReference>
<gene>
    <name evidence="1" type="ORF">I6J21_03190</name>
</gene>
<proteinExistence type="predicted"/>
<evidence type="ECO:0000313" key="1">
    <source>
        <dbReference type="EMBL" id="QRP71171.1"/>
    </source>
</evidence>
<sequence>MAKKATVKRKKYVAELFEKANMSRGASDDGLVGSVSSPHRLDQVSLWLIPLIADTEEEMEELLAAHNKAFGDEADFGTLMAELYEFTDFLEEDADLLVDIEYLEENEEAWLRGLIWDSEPVRTLRHQGYLASGPLYTQRAVPEMLSTDFVANLVPTKGGPQALPFSESHKLLLHPEDYGWPRDVPGRFTPMIFRLAGLCNFTTEHITVEREDAKVIGEHIAGRIDPLLRLIEMKHSHVKMDEKTVNLFPQELRKWAKKNIRWVSEFDELDILCVLVDLLIKSKLITTDPRCGALLLTFNASEALVRPEKYAELFKHVIPTAQSIPDQPIALLDSLISYLGGPVVAEALHLKPQELGQAMKGFSLDIGDRNFTTMKHNYIARCIFGIQHAKFKDYAIEGQLSDTGKLFMRYALAQTLENQVNLWLRMRGQRHAS</sequence>
<evidence type="ECO:0000313" key="2">
    <source>
        <dbReference type="Proteomes" id="UP000617681"/>
    </source>
</evidence>
<organism evidence="1 2">
    <name type="scientific">Corynebacterium glucuronolyticum</name>
    <dbReference type="NCBI Taxonomy" id="39791"/>
    <lineage>
        <taxon>Bacteria</taxon>
        <taxon>Bacillati</taxon>
        <taxon>Actinomycetota</taxon>
        <taxon>Actinomycetes</taxon>
        <taxon>Mycobacteriales</taxon>
        <taxon>Corynebacteriaceae</taxon>
        <taxon>Corynebacterium</taxon>
    </lineage>
</organism>
<dbReference type="Proteomes" id="UP000617681">
    <property type="component" value="Chromosome"/>
</dbReference>
<accession>A0AAX1LAN6</accession>
<reference evidence="1" key="1">
    <citation type="submission" date="2021-02" db="EMBL/GenBank/DDBJ databases">
        <title>FDA dAtabase for Regulatory Grade micrObial Sequences (FDA-ARGOS): Supporting development and validation of Infectious Disease Dx tests.</title>
        <authorList>
            <person name="Sproer C."/>
            <person name="Gronow S."/>
            <person name="Severitt S."/>
            <person name="Schroder I."/>
            <person name="Tallon L."/>
            <person name="Sadzewicz L."/>
            <person name="Zhao X."/>
            <person name="Boylan J."/>
            <person name="Ott S."/>
            <person name="Bowen H."/>
            <person name="Vavikolanu K."/>
            <person name="Mehta A."/>
            <person name="Aluvathingal J."/>
            <person name="Nadendla S."/>
            <person name="Lowell S."/>
            <person name="Myers T."/>
            <person name="Yan Y."/>
            <person name="Sichtig H."/>
        </authorList>
    </citation>
    <scope>NUCLEOTIDE SEQUENCE</scope>
    <source>
        <strain evidence="1">FDAARGOS_1191</strain>
    </source>
</reference>
<name>A0AAX1LAN6_9CORY</name>
<protein>
    <submittedName>
        <fullName evidence="1">Uncharacterized protein</fullName>
    </submittedName>
</protein>